<evidence type="ECO:0000256" key="1">
    <source>
        <dbReference type="ARBA" id="ARBA00004141"/>
    </source>
</evidence>
<keyword evidence="11" id="KW-1185">Reference proteome</keyword>
<accession>A0A2A9NJI1</accession>
<evidence type="ECO:0000256" key="8">
    <source>
        <dbReference type="RuleBase" id="RU280819"/>
    </source>
</evidence>
<feature type="transmembrane region" description="Helical" evidence="8">
    <location>
        <begin position="168"/>
        <end position="186"/>
    </location>
</feature>
<feature type="transmembrane region" description="Helical" evidence="8">
    <location>
        <begin position="417"/>
        <end position="439"/>
    </location>
</feature>
<feature type="transmembrane region" description="Helical" evidence="8">
    <location>
        <begin position="135"/>
        <end position="156"/>
    </location>
</feature>
<evidence type="ECO:0000256" key="5">
    <source>
        <dbReference type="ARBA" id="ARBA00022692"/>
    </source>
</evidence>
<proteinExistence type="inferred from homology"/>
<dbReference type="Pfam" id="PF06423">
    <property type="entry name" value="GWT1"/>
    <property type="match status" value="1"/>
</dbReference>
<feature type="transmembrane region" description="Helical" evidence="8">
    <location>
        <begin position="20"/>
        <end position="41"/>
    </location>
</feature>
<sequence length="532" mass="58421">MVDDYKSVKEAFVSGTTGSTYLHIHAISAVAIASIALHSALQTRRLNLNFLSSWLVLVLPLLFSMTTFANSPILLTVLLCLPTAFVVLVMPRREHGTPLPSNSFSSKSPPGSPHSTSPPNQIYPLPPLTTFRAHMMLMTILAILAVDFPVFPRALAKCETFGVSLMDLGVGSFVFSQGVVSAIPLLKDPGHLAAPVIPKIFIVVRKTLPIIVLGLVRVLLVKATDYPEHVTEYGVHWNFFLTLALLPVLQVMLHPLILRYSVSTLGIVVGIVHQLLLSYAHLQEYILYAPRSTWFSANKEGIISLIGYLSIHLLGLSIGTLTLPPTPSWFRRSTKHFLSQSGRSATTTNAPPKLLPLYSPRDNAKTAIELCSYSILWSTLTLLTGLVKIGVGVGNGNEPQGHGLGMGVSRRMVNLSYIFWVAAFNTTFILAYVALDMLFYPQKEQKKKKEKNLAEITLRLEENSTSLIPLLDAINKNGLALFLLANLSTGLVNLSIRTVETTNVRAMVILGGYVYGLCLAAWVSRKYRLLRL</sequence>
<dbReference type="PANTHER" id="PTHR20661:SF0">
    <property type="entry name" value="PHOSPHATIDYLINOSITOL-GLYCAN BIOSYNTHESIS CLASS W PROTEIN"/>
    <property type="match status" value="1"/>
</dbReference>
<evidence type="ECO:0000256" key="4">
    <source>
        <dbReference type="ARBA" id="ARBA00022502"/>
    </source>
</evidence>
<dbReference type="Proteomes" id="UP000242287">
    <property type="component" value="Unassembled WGS sequence"/>
</dbReference>
<feature type="transmembrane region" description="Helical" evidence="8">
    <location>
        <begin position="48"/>
        <end position="66"/>
    </location>
</feature>
<protein>
    <recommendedName>
        <fullName evidence="8">GPI-anchored wall transfer protein</fullName>
        <ecNumber evidence="8">2.3.-.-</ecNumber>
    </recommendedName>
</protein>
<dbReference type="UniPathway" id="UPA00196"/>
<dbReference type="GO" id="GO:0032216">
    <property type="term" value="F:glucosaminyl-phosphatidylinositol O-acyltransferase activity"/>
    <property type="evidence" value="ECO:0007669"/>
    <property type="project" value="TreeGrafter"/>
</dbReference>
<feature type="transmembrane region" description="Helical" evidence="8">
    <location>
        <begin position="302"/>
        <end position="323"/>
    </location>
</feature>
<feature type="compositionally biased region" description="Low complexity" evidence="9">
    <location>
        <begin position="98"/>
        <end position="119"/>
    </location>
</feature>
<evidence type="ECO:0000256" key="6">
    <source>
        <dbReference type="ARBA" id="ARBA00022989"/>
    </source>
</evidence>
<dbReference type="GO" id="GO:0072659">
    <property type="term" value="P:protein localization to plasma membrane"/>
    <property type="evidence" value="ECO:0007669"/>
    <property type="project" value="TreeGrafter"/>
</dbReference>
<gene>
    <name evidence="10" type="ORF">AMATHDRAFT_191841</name>
</gene>
<dbReference type="EMBL" id="KZ301991">
    <property type="protein sequence ID" value="PFH51145.1"/>
    <property type="molecule type" value="Genomic_DNA"/>
</dbReference>
<evidence type="ECO:0000256" key="3">
    <source>
        <dbReference type="ARBA" id="ARBA00007559"/>
    </source>
</evidence>
<feature type="region of interest" description="Disordered" evidence="9">
    <location>
        <begin position="97"/>
        <end position="121"/>
    </location>
</feature>
<keyword evidence="8" id="KW-0808">Transferase</keyword>
<feature type="transmembrane region" description="Helical" evidence="8">
    <location>
        <begin position="207"/>
        <end position="223"/>
    </location>
</feature>
<evidence type="ECO:0000256" key="9">
    <source>
        <dbReference type="SAM" id="MobiDB-lite"/>
    </source>
</evidence>
<keyword evidence="6 8" id="KW-1133">Transmembrane helix</keyword>
<evidence type="ECO:0000313" key="10">
    <source>
        <dbReference type="EMBL" id="PFH51145.1"/>
    </source>
</evidence>
<keyword evidence="5 8" id="KW-0812">Transmembrane</keyword>
<dbReference type="OrthoDB" id="15270at2759"/>
<evidence type="ECO:0000313" key="11">
    <source>
        <dbReference type="Proteomes" id="UP000242287"/>
    </source>
</evidence>
<dbReference type="PANTHER" id="PTHR20661">
    <property type="entry name" value="PHOSPHATIDYLINOSITOL-GLYCAN BIOSYNTHESIS CLASS W PROTEIN"/>
    <property type="match status" value="1"/>
</dbReference>
<organism evidence="10 11">
    <name type="scientific">Amanita thiersii Skay4041</name>
    <dbReference type="NCBI Taxonomy" id="703135"/>
    <lineage>
        <taxon>Eukaryota</taxon>
        <taxon>Fungi</taxon>
        <taxon>Dikarya</taxon>
        <taxon>Basidiomycota</taxon>
        <taxon>Agaricomycotina</taxon>
        <taxon>Agaricomycetes</taxon>
        <taxon>Agaricomycetidae</taxon>
        <taxon>Agaricales</taxon>
        <taxon>Pluteineae</taxon>
        <taxon>Amanitaceae</taxon>
        <taxon>Amanita</taxon>
    </lineage>
</organism>
<keyword evidence="8" id="KW-0256">Endoplasmic reticulum</keyword>
<feature type="transmembrane region" description="Helical" evidence="8">
    <location>
        <begin position="478"/>
        <end position="496"/>
    </location>
</feature>
<dbReference type="InterPro" id="IPR009447">
    <property type="entry name" value="PIGW/GWT1"/>
</dbReference>
<keyword evidence="7 8" id="KW-0472">Membrane</keyword>
<comment type="similarity">
    <text evidence="3 8">Belongs to the PIGW family.</text>
</comment>
<dbReference type="STRING" id="703135.A0A2A9NJI1"/>
<dbReference type="GO" id="GO:0005789">
    <property type="term" value="C:endoplasmic reticulum membrane"/>
    <property type="evidence" value="ECO:0007669"/>
    <property type="project" value="UniProtKB-SubCell"/>
</dbReference>
<comment type="pathway">
    <text evidence="2 8">Glycolipid biosynthesis; glycosylphosphatidylinositol-anchor biosynthesis.</text>
</comment>
<feature type="transmembrane region" description="Helical" evidence="8">
    <location>
        <begin position="370"/>
        <end position="391"/>
    </location>
</feature>
<keyword evidence="8" id="KW-0012">Acyltransferase</keyword>
<reference evidence="10 11" key="1">
    <citation type="submission" date="2014-02" db="EMBL/GenBank/DDBJ databases">
        <title>Transposable element dynamics among asymbiotic and ectomycorrhizal Amanita fungi.</title>
        <authorList>
            <consortium name="DOE Joint Genome Institute"/>
            <person name="Hess J."/>
            <person name="Skrede I."/>
            <person name="Wolfe B."/>
            <person name="LaButti K."/>
            <person name="Ohm R.A."/>
            <person name="Grigoriev I.V."/>
            <person name="Pringle A."/>
        </authorList>
    </citation>
    <scope>NUCLEOTIDE SEQUENCE [LARGE SCALE GENOMIC DNA]</scope>
    <source>
        <strain evidence="10 11">SKay4041</strain>
    </source>
</reference>
<dbReference type="PIRSF" id="PIRSF017321">
    <property type="entry name" value="GWT1"/>
    <property type="match status" value="1"/>
</dbReference>
<evidence type="ECO:0000256" key="7">
    <source>
        <dbReference type="ARBA" id="ARBA00023136"/>
    </source>
</evidence>
<feature type="transmembrane region" description="Helical" evidence="8">
    <location>
        <begin position="502"/>
        <end position="523"/>
    </location>
</feature>
<keyword evidence="4 8" id="KW-0337">GPI-anchor biosynthesis</keyword>
<name>A0A2A9NJI1_9AGAR</name>
<dbReference type="GO" id="GO:0006506">
    <property type="term" value="P:GPI anchor biosynthetic process"/>
    <property type="evidence" value="ECO:0007669"/>
    <property type="project" value="UniProtKB-UniPathway"/>
</dbReference>
<comment type="subcellular location">
    <subcellularLocation>
        <location evidence="8">Endoplasmic reticulum membrane</location>
        <topology evidence="8">Multi-pass membrane protein</topology>
    </subcellularLocation>
    <subcellularLocation>
        <location evidence="1">Membrane</location>
        <topology evidence="1">Multi-pass membrane protein</topology>
    </subcellularLocation>
</comment>
<evidence type="ECO:0000256" key="2">
    <source>
        <dbReference type="ARBA" id="ARBA00004687"/>
    </source>
</evidence>
<feature type="transmembrane region" description="Helical" evidence="8">
    <location>
        <begin position="260"/>
        <end position="282"/>
    </location>
</feature>
<dbReference type="AlphaFoldDB" id="A0A2A9NJI1"/>
<comment type="function">
    <text evidence="8">A acetyltransferase, which acetylates the inositol ring of phosphatidylinositol during biosynthesis of GPI-anchor.</text>
</comment>
<feature type="transmembrane region" description="Helical" evidence="8">
    <location>
        <begin position="235"/>
        <end position="253"/>
    </location>
</feature>
<dbReference type="EC" id="2.3.-.-" evidence="8"/>